<gene>
    <name evidence="6" type="ORF">EDB92DRAFT_1525695</name>
</gene>
<dbReference type="Gene3D" id="1.10.630.10">
    <property type="entry name" value="Cytochrome P450"/>
    <property type="match status" value="1"/>
</dbReference>
<reference evidence="6" key="1">
    <citation type="submission" date="2022-01" db="EMBL/GenBank/DDBJ databases">
        <title>Comparative genomics reveals a dynamic genome evolution in the ectomycorrhizal milk-cap (Lactarius) mushrooms.</title>
        <authorList>
            <consortium name="DOE Joint Genome Institute"/>
            <person name="Lebreton A."/>
            <person name="Tang N."/>
            <person name="Kuo A."/>
            <person name="LaButti K."/>
            <person name="Drula E."/>
            <person name="Barry K."/>
            <person name="Clum A."/>
            <person name="Lipzen A."/>
            <person name="Mousain D."/>
            <person name="Ng V."/>
            <person name="Wang R."/>
            <person name="Wang X."/>
            <person name="Dai Y."/>
            <person name="Henrissat B."/>
            <person name="Grigoriev I.V."/>
            <person name="Guerin-Laguette A."/>
            <person name="Yu F."/>
            <person name="Martin F.M."/>
        </authorList>
    </citation>
    <scope>NUCLEOTIDE SEQUENCE</scope>
    <source>
        <strain evidence="6">QP</strain>
    </source>
</reference>
<evidence type="ECO:0000256" key="3">
    <source>
        <dbReference type="ARBA" id="ARBA00022723"/>
    </source>
</evidence>
<dbReference type="GO" id="GO:0020037">
    <property type="term" value="F:heme binding"/>
    <property type="evidence" value="ECO:0007669"/>
    <property type="project" value="InterPro"/>
</dbReference>
<evidence type="ECO:0000256" key="1">
    <source>
        <dbReference type="ARBA" id="ARBA00001971"/>
    </source>
</evidence>
<evidence type="ECO:0000256" key="2">
    <source>
        <dbReference type="ARBA" id="ARBA00010617"/>
    </source>
</evidence>
<evidence type="ECO:0000313" key="7">
    <source>
        <dbReference type="Proteomes" id="UP001201163"/>
    </source>
</evidence>
<name>A0AAD4LLZ0_9AGAM</name>
<accession>A0AAD4LLZ0</accession>
<dbReference type="SUPFAM" id="SSF48264">
    <property type="entry name" value="Cytochrome P450"/>
    <property type="match status" value="1"/>
</dbReference>
<comment type="similarity">
    <text evidence="2">Belongs to the cytochrome P450 family.</text>
</comment>
<dbReference type="EMBL" id="JAKELL010000008">
    <property type="protein sequence ID" value="KAH8996772.1"/>
    <property type="molecule type" value="Genomic_DNA"/>
</dbReference>
<protein>
    <recommendedName>
        <fullName evidence="8">Cytochrome P450</fullName>
    </recommendedName>
</protein>
<evidence type="ECO:0000313" key="6">
    <source>
        <dbReference type="EMBL" id="KAH8996772.1"/>
    </source>
</evidence>
<keyword evidence="4" id="KW-0560">Oxidoreductase</keyword>
<dbReference type="AlphaFoldDB" id="A0AAD4LLZ0"/>
<evidence type="ECO:0000256" key="5">
    <source>
        <dbReference type="ARBA" id="ARBA00023004"/>
    </source>
</evidence>
<dbReference type="PANTHER" id="PTHR46206">
    <property type="entry name" value="CYTOCHROME P450"/>
    <property type="match status" value="1"/>
</dbReference>
<comment type="cofactor">
    <cofactor evidence="1">
        <name>heme</name>
        <dbReference type="ChEBI" id="CHEBI:30413"/>
    </cofactor>
</comment>
<dbReference type="Proteomes" id="UP001201163">
    <property type="component" value="Unassembled WGS sequence"/>
</dbReference>
<keyword evidence="7" id="KW-1185">Reference proteome</keyword>
<comment type="caution">
    <text evidence="6">The sequence shown here is derived from an EMBL/GenBank/DDBJ whole genome shotgun (WGS) entry which is preliminary data.</text>
</comment>
<dbReference type="GO" id="GO:0016705">
    <property type="term" value="F:oxidoreductase activity, acting on paired donors, with incorporation or reduction of molecular oxygen"/>
    <property type="evidence" value="ECO:0007669"/>
    <property type="project" value="InterPro"/>
</dbReference>
<dbReference type="GO" id="GO:0005506">
    <property type="term" value="F:iron ion binding"/>
    <property type="evidence" value="ECO:0007669"/>
    <property type="project" value="InterPro"/>
</dbReference>
<proteinExistence type="inferred from homology"/>
<keyword evidence="3" id="KW-0479">Metal-binding</keyword>
<evidence type="ECO:0000256" key="4">
    <source>
        <dbReference type="ARBA" id="ARBA00023002"/>
    </source>
</evidence>
<dbReference type="GO" id="GO:0004497">
    <property type="term" value="F:monooxygenase activity"/>
    <property type="evidence" value="ECO:0007669"/>
    <property type="project" value="InterPro"/>
</dbReference>
<evidence type="ECO:0008006" key="8">
    <source>
        <dbReference type="Google" id="ProtNLM"/>
    </source>
</evidence>
<sequence>MDIEYHVDVIRSKLTRNIHFKSVRDELIRSLDASIPVRGDDWVKAPVLETMLRVVCATANRVFVGSPLCRNQDFLTLKLNFTANVMKFATIINMFPKPLKSYIAMSSGSRRSLLLSWSQAMVEERFARMDEFREDRDGKPNDMLMWLMSESKGVERSPEGLARRLLAVNFAAIHTTSLNTLNPSATMSRLQ</sequence>
<keyword evidence="5" id="KW-0408">Iron</keyword>
<dbReference type="InterPro" id="IPR036396">
    <property type="entry name" value="Cyt_P450_sf"/>
</dbReference>
<organism evidence="6 7">
    <name type="scientific">Lactarius akahatsu</name>
    <dbReference type="NCBI Taxonomy" id="416441"/>
    <lineage>
        <taxon>Eukaryota</taxon>
        <taxon>Fungi</taxon>
        <taxon>Dikarya</taxon>
        <taxon>Basidiomycota</taxon>
        <taxon>Agaricomycotina</taxon>
        <taxon>Agaricomycetes</taxon>
        <taxon>Russulales</taxon>
        <taxon>Russulaceae</taxon>
        <taxon>Lactarius</taxon>
    </lineage>
</organism>